<keyword evidence="2" id="KW-0238">DNA-binding</keyword>
<dbReference type="eggNOG" id="COG2188">
    <property type="taxonomic scope" value="Bacteria"/>
</dbReference>
<dbReference type="OrthoDB" id="149756at2"/>
<dbReference type="Pfam" id="PF00392">
    <property type="entry name" value="GntR"/>
    <property type="match status" value="1"/>
</dbReference>
<evidence type="ECO:0000256" key="2">
    <source>
        <dbReference type="ARBA" id="ARBA00023125"/>
    </source>
</evidence>
<dbReference type="InterPro" id="IPR028978">
    <property type="entry name" value="Chorismate_lyase_/UTRA_dom_sf"/>
</dbReference>
<keyword evidence="1" id="KW-0805">Transcription regulation</keyword>
<dbReference type="SUPFAM" id="SSF46785">
    <property type="entry name" value="Winged helix' DNA-binding domain"/>
    <property type="match status" value="1"/>
</dbReference>
<dbReference type="AlphaFoldDB" id="E1R942"/>
<dbReference type="Gene3D" id="1.10.10.10">
    <property type="entry name" value="Winged helix-like DNA-binding domain superfamily/Winged helix DNA-binding domain"/>
    <property type="match status" value="1"/>
</dbReference>
<dbReference type="KEGG" id="ssm:Spirs_3926"/>
<dbReference type="SMART" id="SM00345">
    <property type="entry name" value="HTH_GNTR"/>
    <property type="match status" value="1"/>
</dbReference>
<dbReference type="PANTHER" id="PTHR44846:SF17">
    <property type="entry name" value="GNTR-FAMILY TRANSCRIPTIONAL REGULATOR"/>
    <property type="match status" value="1"/>
</dbReference>
<keyword evidence="3" id="KW-0804">Transcription</keyword>
<feature type="domain" description="HTH gntR-type" evidence="4">
    <location>
        <begin position="15"/>
        <end position="81"/>
    </location>
</feature>
<dbReference type="EMBL" id="CP002116">
    <property type="protein sequence ID" value="ADK83011.1"/>
    <property type="molecule type" value="Genomic_DNA"/>
</dbReference>
<evidence type="ECO:0000313" key="6">
    <source>
        <dbReference type="Proteomes" id="UP000002318"/>
    </source>
</evidence>
<name>E1R942_SEDSS</name>
<protein>
    <submittedName>
        <fullName evidence="5">Transcriptional regulator, GntR family</fullName>
    </submittedName>
</protein>
<dbReference type="InterPro" id="IPR000524">
    <property type="entry name" value="Tscrpt_reg_HTH_GntR"/>
</dbReference>
<dbReference type="SUPFAM" id="SSF64288">
    <property type="entry name" value="Chorismate lyase-like"/>
    <property type="match status" value="1"/>
</dbReference>
<dbReference type="GO" id="GO:0003677">
    <property type="term" value="F:DNA binding"/>
    <property type="evidence" value="ECO:0007669"/>
    <property type="project" value="UniProtKB-KW"/>
</dbReference>
<dbReference type="HOGENOM" id="CLU_1123958_0_0_12"/>
<reference evidence="5 6" key="1">
    <citation type="journal article" date="2010" name="Stand. Genomic Sci.">
        <title>Complete genome sequence of Spirochaeta smaragdinae type strain (SEBR 4228).</title>
        <authorList>
            <person name="Mavromatis K."/>
            <person name="Yasawong M."/>
            <person name="Chertkov O."/>
            <person name="Lapidus A."/>
            <person name="Lucas S."/>
            <person name="Nolan M."/>
            <person name="Del Rio T.G."/>
            <person name="Tice H."/>
            <person name="Cheng J.F."/>
            <person name="Pitluck S."/>
            <person name="Liolios K."/>
            <person name="Ivanova N."/>
            <person name="Tapia R."/>
            <person name="Han C."/>
            <person name="Bruce D."/>
            <person name="Goodwin L."/>
            <person name="Pati A."/>
            <person name="Chen A."/>
            <person name="Palaniappan K."/>
            <person name="Land M."/>
            <person name="Hauser L."/>
            <person name="Chang Y.J."/>
            <person name="Jeffries C.D."/>
            <person name="Detter J.C."/>
            <person name="Rohde M."/>
            <person name="Brambilla E."/>
            <person name="Spring S."/>
            <person name="Goker M."/>
            <person name="Sikorski J."/>
            <person name="Woyke T."/>
            <person name="Bristow J."/>
            <person name="Eisen J.A."/>
            <person name="Markowitz V."/>
            <person name="Hugenholtz P."/>
            <person name="Klenk H.P."/>
            <person name="Kyrpides N.C."/>
        </authorList>
    </citation>
    <scope>NUCLEOTIDE SEQUENCE [LARGE SCALE GENOMIC DNA]</scope>
    <source>
        <strain evidence="6">DSM 11293 / JCM 15392 / SEBR 4228</strain>
    </source>
</reference>
<dbReference type="STRING" id="573413.Spirs_3926"/>
<dbReference type="RefSeq" id="WP_013256470.1">
    <property type="nucleotide sequence ID" value="NC_014364.1"/>
</dbReference>
<evidence type="ECO:0000256" key="1">
    <source>
        <dbReference type="ARBA" id="ARBA00023015"/>
    </source>
</evidence>
<evidence type="ECO:0000256" key="3">
    <source>
        <dbReference type="ARBA" id="ARBA00023163"/>
    </source>
</evidence>
<dbReference type="InterPro" id="IPR050679">
    <property type="entry name" value="Bact_HTH_transcr_reg"/>
</dbReference>
<dbReference type="PRINTS" id="PR00035">
    <property type="entry name" value="HTHGNTR"/>
</dbReference>
<gene>
    <name evidence="5" type="ordered locus">Spirs_3926</name>
</gene>
<accession>E1R942</accession>
<organism evidence="5 6">
    <name type="scientific">Sediminispirochaeta smaragdinae (strain DSM 11293 / JCM 15392 / SEBR 4228)</name>
    <name type="common">Spirochaeta smaragdinae</name>
    <dbReference type="NCBI Taxonomy" id="573413"/>
    <lineage>
        <taxon>Bacteria</taxon>
        <taxon>Pseudomonadati</taxon>
        <taxon>Spirochaetota</taxon>
        <taxon>Spirochaetia</taxon>
        <taxon>Spirochaetales</taxon>
        <taxon>Spirochaetaceae</taxon>
        <taxon>Sediminispirochaeta</taxon>
    </lineage>
</organism>
<evidence type="ECO:0000313" key="5">
    <source>
        <dbReference type="EMBL" id="ADK83011.1"/>
    </source>
</evidence>
<dbReference type="InterPro" id="IPR036390">
    <property type="entry name" value="WH_DNA-bd_sf"/>
</dbReference>
<evidence type="ECO:0000259" key="4">
    <source>
        <dbReference type="PROSITE" id="PS50949"/>
    </source>
</evidence>
<keyword evidence="6" id="KW-1185">Reference proteome</keyword>
<dbReference type="PROSITE" id="PS50949">
    <property type="entry name" value="HTH_GNTR"/>
    <property type="match status" value="1"/>
</dbReference>
<sequence length="247" mass="28123">MYEGHIPDGMKKKKLPMYISVYNRLCDFIADMEPGAKLPTEEMLIRQFAVSRNTLRQALQLLEEDRLINRRQGSGAYVSRRPFMHSASVNRYSTIETLLDKLDFSWKLACLEISVQNVDELESEILSLPKGSLIHVFDRVYRDAQEKDIVFAHLLDFVPLTTKLEFPRSGRKEEIVRYVEGKGHSSSCIVTAIIAGSLYANIFKVKANTPLLLLQQLVSDEIGTPIFFNKTIINSSVNGLTLRVDRI</sequence>
<dbReference type="Gene3D" id="3.40.1410.10">
    <property type="entry name" value="Chorismate lyase-like"/>
    <property type="match status" value="1"/>
</dbReference>
<dbReference type="GO" id="GO:0045892">
    <property type="term" value="P:negative regulation of DNA-templated transcription"/>
    <property type="evidence" value="ECO:0007669"/>
    <property type="project" value="TreeGrafter"/>
</dbReference>
<proteinExistence type="predicted"/>
<dbReference type="Proteomes" id="UP000002318">
    <property type="component" value="Chromosome"/>
</dbReference>
<dbReference type="GO" id="GO:0003700">
    <property type="term" value="F:DNA-binding transcription factor activity"/>
    <property type="evidence" value="ECO:0007669"/>
    <property type="project" value="InterPro"/>
</dbReference>
<dbReference type="InterPro" id="IPR036388">
    <property type="entry name" value="WH-like_DNA-bd_sf"/>
</dbReference>
<dbReference type="CDD" id="cd07377">
    <property type="entry name" value="WHTH_GntR"/>
    <property type="match status" value="1"/>
</dbReference>
<dbReference type="PANTHER" id="PTHR44846">
    <property type="entry name" value="MANNOSYL-D-GLYCERATE TRANSPORT/METABOLISM SYSTEM REPRESSOR MNGR-RELATED"/>
    <property type="match status" value="1"/>
</dbReference>